<dbReference type="RefSeq" id="WP_166450880.1">
    <property type="nucleotide sequence ID" value="NZ_JAAOMA010000004.1"/>
</dbReference>
<reference evidence="1 2" key="1">
    <citation type="submission" date="2020-03" db="EMBL/GenBank/DDBJ databases">
        <title>Draft genome sequence of environmentally isolated cultures.</title>
        <authorList>
            <person name="Wilson H.S."/>
            <person name="De Leon M.E."/>
        </authorList>
    </citation>
    <scope>NUCLEOTIDE SEQUENCE [LARGE SCALE GENOMIC DNA]</scope>
    <source>
        <strain evidence="1 2">HSC-31F16</strain>
    </source>
</reference>
<gene>
    <name evidence="1" type="ORF">HA052_04040</name>
</gene>
<accession>A0ABX0L4U8</accession>
<dbReference type="Proteomes" id="UP001515641">
    <property type="component" value="Unassembled WGS sequence"/>
</dbReference>
<organism evidence="1 2">
    <name type="scientific">Chromobacterium fluminis</name>
    <dbReference type="NCBI Taxonomy" id="3044269"/>
    <lineage>
        <taxon>Bacteria</taxon>
        <taxon>Pseudomonadati</taxon>
        <taxon>Pseudomonadota</taxon>
        <taxon>Betaproteobacteria</taxon>
        <taxon>Neisseriales</taxon>
        <taxon>Chromobacteriaceae</taxon>
        <taxon>Chromobacterium</taxon>
    </lineage>
</organism>
<keyword evidence="2" id="KW-1185">Reference proteome</keyword>
<evidence type="ECO:0000313" key="2">
    <source>
        <dbReference type="Proteomes" id="UP001515641"/>
    </source>
</evidence>
<evidence type="ECO:0000313" key="1">
    <source>
        <dbReference type="EMBL" id="NHR04361.1"/>
    </source>
</evidence>
<proteinExistence type="predicted"/>
<dbReference type="EMBL" id="JAAOMA010000004">
    <property type="protein sequence ID" value="NHR04361.1"/>
    <property type="molecule type" value="Genomic_DNA"/>
</dbReference>
<name>A0ABX0L4U8_9NEIS</name>
<protein>
    <submittedName>
        <fullName evidence="1">Uncharacterized protein</fullName>
    </submittedName>
</protein>
<comment type="caution">
    <text evidence="1">The sequence shown here is derived from an EMBL/GenBank/DDBJ whole genome shotgun (WGS) entry which is preliminary data.</text>
</comment>
<sequence>MIVSKPVMPGEPDLLEGHTQETLSFVLDDGSTLLEYPAPTVGWTHETIENLAPVEPGLAWDALLGTHWIGSSEV</sequence>